<proteinExistence type="predicted"/>
<dbReference type="Proteomes" id="UP000028533">
    <property type="component" value="Unassembled WGS sequence"/>
</dbReference>
<dbReference type="EMBL" id="JFDO01000004">
    <property type="protein sequence ID" value="KEZ20530.1"/>
    <property type="molecule type" value="Genomic_DNA"/>
</dbReference>
<organism evidence="3 4">
    <name type="scientific">Mycoplasma capricolum subsp. capricolum 14232</name>
    <dbReference type="NCBI Taxonomy" id="1188238"/>
    <lineage>
        <taxon>Bacteria</taxon>
        <taxon>Bacillati</taxon>
        <taxon>Mycoplasmatota</taxon>
        <taxon>Mollicutes</taxon>
        <taxon>Mycoplasmataceae</taxon>
        <taxon>Mycoplasma</taxon>
    </lineage>
</organism>
<name>A0A084ERD8_MYCCA</name>
<reference evidence="3 4" key="1">
    <citation type="submission" date="2014-02" db="EMBL/GenBank/DDBJ databases">
        <title>Genome sequence of Mycoplasma capricolum subsp. capricolum strain 14232.</title>
        <authorList>
            <person name="Sirand-Pugnet P."/>
            <person name="Breton M."/>
            <person name="Dordet-Frisoni E."/>
            <person name="Baranowski E."/>
            <person name="Barre A."/>
            <person name="Couture C."/>
            <person name="Dupuy V."/>
            <person name="Gaurivaud P."/>
            <person name="Jacob D."/>
            <person name="Lemaitre C."/>
            <person name="Manso-Silvan L."/>
            <person name="Nikolski M."/>
            <person name="Nouvel L.-X."/>
            <person name="Poumarat F."/>
            <person name="Tardy F."/>
            <person name="Thebault P."/>
            <person name="Theil S."/>
            <person name="Citti C."/>
            <person name="Thiaucourt F."/>
            <person name="Blanchard A."/>
        </authorList>
    </citation>
    <scope>NUCLEOTIDE SEQUENCE [LARGE SCALE GENOMIC DNA]</scope>
    <source>
        <strain evidence="3 4">14232</strain>
    </source>
</reference>
<feature type="domain" description="DUF31" evidence="2">
    <location>
        <begin position="192"/>
        <end position="574"/>
    </location>
</feature>
<protein>
    <recommendedName>
        <fullName evidence="2">DUF31 domain-containing protein</fullName>
    </recommendedName>
</protein>
<dbReference type="InterPro" id="IPR022382">
    <property type="entry name" value="Mycoplasma_peptidase_DUF31"/>
</dbReference>
<sequence>MKRTIKYLSFLGLIPFLSITTISCVKQAKENNNKNQLISQFKQLIFILNNFDLDNKKLESKIIKAIEKSDFNKISNINLELTIKFLTRIKNELKTKTIDQLNKEDKLDILTKIKVHLASLNLIELVNIVDELVNKLNQKEEIKNTHKDKIEKNKDNIENIDDSKLEILESKYIPNQHNYPDYVKNFKTVSAEEIYKELYDRTFSIKFLVKLKDGGLLSNGTGTGWLLDYHKYKGQNKYKLFLATNLHVLADFSNSLTDKQNKEFNYYDPSGNKVIGLGLGKADNVTDFSRKNNNSKSESNIANYYLNNQDFENYLRNDFWSVNKFSKGISEPKIVFGAVDFMKDRAIKNHYEALQKEAINYYNYKKNNNEINDDNKIAWNNFLNNKDIPIMIDFAVFEFDVDLDLVDYNLKSWISSAISGLDNYLDRLNKAPILPNQDKKISKYLQTTDYVSALFKKDKSEQNLYNAKDIYIAGYPTSQYSRSVWMQNNPIERNSSTLTSNWRSPTNDKTFAFANEVEEKAGTGLNFNIHDNYWHRVFATFYGYQYNINFSSLYYGASGSLAYNEFGQMIGIYNNVKSNVEFGDLLQSATIAPFLQSDNIKVGDNIIYAYNLIDGSDKTKYKYQKSSFRENLQKLYPNGFSDGLKSTKLFDDIFN</sequence>
<evidence type="ECO:0000313" key="3">
    <source>
        <dbReference type="EMBL" id="KEZ20530.1"/>
    </source>
</evidence>
<evidence type="ECO:0000259" key="2">
    <source>
        <dbReference type="Pfam" id="PF01732"/>
    </source>
</evidence>
<feature type="coiled-coil region" evidence="1">
    <location>
        <begin position="129"/>
        <end position="156"/>
    </location>
</feature>
<dbReference type="InterPro" id="IPR022381">
    <property type="entry name" value="Uncharacterised_MG067"/>
</dbReference>
<evidence type="ECO:0000313" key="4">
    <source>
        <dbReference type="Proteomes" id="UP000028533"/>
    </source>
</evidence>
<dbReference type="AlphaFoldDB" id="A0A084ERD8"/>
<accession>A0A084ERD8</accession>
<gene>
    <name evidence="3" type="ORF">MCAPa_1060</name>
</gene>
<dbReference type="PRINTS" id="PR00840">
    <property type="entry name" value="Y06768FAMILY"/>
</dbReference>
<dbReference type="Pfam" id="PF01732">
    <property type="entry name" value="Mycop_pep_DUF31"/>
    <property type="match status" value="1"/>
</dbReference>
<dbReference type="NCBIfam" id="NF045841">
    <property type="entry name" value="Ig_SerProt_MIP"/>
    <property type="match status" value="1"/>
</dbReference>
<evidence type="ECO:0000256" key="1">
    <source>
        <dbReference type="SAM" id="Coils"/>
    </source>
</evidence>
<comment type="caution">
    <text evidence="3">The sequence shown here is derived from an EMBL/GenBank/DDBJ whole genome shotgun (WGS) entry which is preliminary data.</text>
</comment>
<dbReference type="RefSeq" id="WP_036431111.1">
    <property type="nucleotide sequence ID" value="NZ_JFDO01000004.1"/>
</dbReference>
<keyword evidence="1" id="KW-0175">Coiled coil</keyword>
<dbReference type="PROSITE" id="PS51257">
    <property type="entry name" value="PROKAR_LIPOPROTEIN"/>
    <property type="match status" value="1"/>
</dbReference>